<dbReference type="AlphaFoldDB" id="C9SB25"/>
<evidence type="ECO:0000259" key="4">
    <source>
        <dbReference type="Pfam" id="PF04478"/>
    </source>
</evidence>
<organism evidence="6">
    <name type="scientific">Verticillium alfalfae (strain VaMs.102 / ATCC MYA-4576 / FGSC 10136)</name>
    <name type="common">Verticillium wilt of alfalfa</name>
    <name type="synonym">Verticillium albo-atrum</name>
    <dbReference type="NCBI Taxonomy" id="526221"/>
    <lineage>
        <taxon>Eukaryota</taxon>
        <taxon>Fungi</taxon>
        <taxon>Dikarya</taxon>
        <taxon>Ascomycota</taxon>
        <taxon>Pezizomycotina</taxon>
        <taxon>Sordariomycetes</taxon>
        <taxon>Hypocreomycetidae</taxon>
        <taxon>Glomerellales</taxon>
        <taxon>Plectosphaerellaceae</taxon>
        <taxon>Verticillium</taxon>
    </lineage>
</organism>
<evidence type="ECO:0000313" key="5">
    <source>
        <dbReference type="EMBL" id="EEY15575.1"/>
    </source>
</evidence>
<dbReference type="OrthoDB" id="4851419at2759"/>
<dbReference type="EMBL" id="DS985215">
    <property type="protein sequence ID" value="EEY15575.1"/>
    <property type="molecule type" value="Genomic_DNA"/>
</dbReference>
<keyword evidence="2" id="KW-0472">Membrane</keyword>
<dbReference type="RefSeq" id="XP_003007496.1">
    <property type="nucleotide sequence ID" value="XM_003007450.1"/>
</dbReference>
<dbReference type="STRING" id="526221.C9SB25"/>
<feature type="region of interest" description="Disordered" evidence="1">
    <location>
        <begin position="27"/>
        <end position="166"/>
    </location>
</feature>
<dbReference type="HOGENOM" id="CLU_053893_1_0_1"/>
<evidence type="ECO:0000313" key="6">
    <source>
        <dbReference type="Proteomes" id="UP000008698"/>
    </source>
</evidence>
<feature type="compositionally biased region" description="Low complexity" evidence="1">
    <location>
        <begin position="111"/>
        <end position="166"/>
    </location>
</feature>
<evidence type="ECO:0000256" key="3">
    <source>
        <dbReference type="SAM" id="SignalP"/>
    </source>
</evidence>
<feature type="chain" id="PRO_5003001882" evidence="3">
    <location>
        <begin position="23"/>
        <end position="309"/>
    </location>
</feature>
<dbReference type="KEGG" id="val:VDBG_01684"/>
<evidence type="ECO:0000256" key="1">
    <source>
        <dbReference type="SAM" id="MobiDB-lite"/>
    </source>
</evidence>
<dbReference type="OMA" id="LDQYHKP"/>
<keyword evidence="2" id="KW-1133">Transmembrane helix</keyword>
<keyword evidence="6" id="KW-1185">Reference proteome</keyword>
<feature type="region of interest" description="Disordered" evidence="1">
    <location>
        <begin position="250"/>
        <end position="309"/>
    </location>
</feature>
<keyword evidence="3" id="KW-0732">Signal</keyword>
<protein>
    <submittedName>
        <fullName evidence="5">Predicted protein</fullName>
    </submittedName>
</protein>
<gene>
    <name evidence="5" type="ORF">VDBG_01684</name>
</gene>
<dbReference type="Proteomes" id="UP000008698">
    <property type="component" value="Unassembled WGS sequence"/>
</dbReference>
<evidence type="ECO:0000256" key="2">
    <source>
        <dbReference type="SAM" id="Phobius"/>
    </source>
</evidence>
<dbReference type="InterPro" id="IPR007567">
    <property type="entry name" value="Mid2_dom"/>
</dbReference>
<feature type="transmembrane region" description="Helical" evidence="2">
    <location>
        <begin position="220"/>
        <end position="242"/>
    </location>
</feature>
<dbReference type="GeneID" id="9533825"/>
<accession>C9SB25</accession>
<sequence length="309" mass="31184">MYAIRLMHLLLATLGFIAVAQAVPPNVEGPNQNAVVRRQDTGNSPSVAPEASTPVVPSASPSTAAQQTTTSAAETTTTPAATSSSPATTAPSTTPATSTPATSANGGGADTTSTPAPSASPSSGQSAPTSSAQDNNNNNGNNNNDNTTNGSDNETTTAADAQTTAEPVTSTVKTVFVTTNAQGETTSMTSESVVVSTPGLSDNDNNGGSGGGMPTKTRNIVIGVVVGVGGAIILGALAFVGFRIHNRKKRQEENDGLMDYNTAGTSAFNSEPKSDAMSGTTANNNNRSPFQTNLESYHQPTQVNASSNF</sequence>
<feature type="compositionally biased region" description="Polar residues" evidence="1">
    <location>
        <begin position="262"/>
        <end position="309"/>
    </location>
</feature>
<reference evidence="6" key="1">
    <citation type="journal article" date="2011" name="PLoS Pathog.">
        <title>Comparative genomics yields insights into niche adaptation of plant vascular wilt pathogens.</title>
        <authorList>
            <person name="Klosterman S.J."/>
            <person name="Subbarao K.V."/>
            <person name="Kang S."/>
            <person name="Veronese P."/>
            <person name="Gold S.E."/>
            <person name="Thomma B.P.H.J."/>
            <person name="Chen Z."/>
            <person name="Henrissat B."/>
            <person name="Lee Y.-H."/>
            <person name="Park J."/>
            <person name="Garcia-Pedrajas M.D."/>
            <person name="Barbara D.J."/>
            <person name="Anchieta A."/>
            <person name="de Jonge R."/>
            <person name="Santhanam P."/>
            <person name="Maruthachalam K."/>
            <person name="Atallah Z."/>
            <person name="Amyotte S.G."/>
            <person name="Paz Z."/>
            <person name="Inderbitzin P."/>
            <person name="Hayes R.J."/>
            <person name="Heiman D.I."/>
            <person name="Young S."/>
            <person name="Zeng Q."/>
            <person name="Engels R."/>
            <person name="Galagan J."/>
            <person name="Cuomo C.A."/>
            <person name="Dobinson K.F."/>
            <person name="Ma L.-J."/>
        </authorList>
    </citation>
    <scope>NUCLEOTIDE SEQUENCE [LARGE SCALE GENOMIC DNA]</scope>
    <source>
        <strain evidence="6">VaMs.102 / ATCC MYA-4576 / FGSC 10136</strain>
    </source>
</reference>
<feature type="signal peptide" evidence="3">
    <location>
        <begin position="1"/>
        <end position="22"/>
    </location>
</feature>
<feature type="compositionally biased region" description="Low complexity" evidence="1">
    <location>
        <begin position="44"/>
        <end position="104"/>
    </location>
</feature>
<proteinExistence type="predicted"/>
<keyword evidence="2" id="KW-0812">Transmembrane</keyword>
<feature type="compositionally biased region" description="Low complexity" evidence="1">
    <location>
        <begin position="183"/>
        <end position="206"/>
    </location>
</feature>
<dbReference type="Pfam" id="PF04478">
    <property type="entry name" value="Mid2"/>
    <property type="match status" value="1"/>
</dbReference>
<feature type="domain" description="Mid2" evidence="4">
    <location>
        <begin position="176"/>
        <end position="240"/>
    </location>
</feature>
<name>C9SB25_VERA1</name>
<feature type="region of interest" description="Disordered" evidence="1">
    <location>
        <begin position="183"/>
        <end position="214"/>
    </location>
</feature>
<dbReference type="eggNOG" id="ENOG502S9EF">
    <property type="taxonomic scope" value="Eukaryota"/>
</dbReference>